<evidence type="ECO:0000256" key="5">
    <source>
        <dbReference type="ARBA" id="ARBA00023136"/>
    </source>
</evidence>
<feature type="transmembrane region" description="Helical" evidence="6">
    <location>
        <begin position="146"/>
        <end position="167"/>
    </location>
</feature>
<proteinExistence type="predicted"/>
<dbReference type="RefSeq" id="WP_311361228.1">
    <property type="nucleotide sequence ID" value="NZ_JAVRIE010000002.1"/>
</dbReference>
<evidence type="ECO:0000256" key="6">
    <source>
        <dbReference type="SAM" id="Phobius"/>
    </source>
</evidence>
<feature type="transmembrane region" description="Helical" evidence="6">
    <location>
        <begin position="179"/>
        <end position="199"/>
    </location>
</feature>
<dbReference type="GO" id="GO:0015171">
    <property type="term" value="F:amino acid transmembrane transporter activity"/>
    <property type="evidence" value="ECO:0007669"/>
    <property type="project" value="TreeGrafter"/>
</dbReference>
<dbReference type="Pfam" id="PF01810">
    <property type="entry name" value="LysE"/>
    <property type="match status" value="1"/>
</dbReference>
<keyword evidence="4 6" id="KW-1133">Transmembrane helix</keyword>
<protein>
    <submittedName>
        <fullName evidence="7">LysE/ArgO family amino acid transporter</fullName>
    </submittedName>
</protein>
<keyword evidence="2" id="KW-1003">Cell membrane</keyword>
<dbReference type="PANTHER" id="PTHR30086:SF20">
    <property type="entry name" value="ARGININE EXPORTER PROTEIN ARGO-RELATED"/>
    <property type="match status" value="1"/>
</dbReference>
<evidence type="ECO:0000256" key="3">
    <source>
        <dbReference type="ARBA" id="ARBA00022692"/>
    </source>
</evidence>
<evidence type="ECO:0000313" key="7">
    <source>
        <dbReference type="EMBL" id="MDT0582469.1"/>
    </source>
</evidence>
<keyword evidence="5 6" id="KW-0472">Membrane</keyword>
<comment type="caution">
    <text evidence="7">The sequence shown here is derived from an EMBL/GenBank/DDBJ whole genome shotgun (WGS) entry which is preliminary data.</text>
</comment>
<feature type="transmembrane region" description="Helical" evidence="6">
    <location>
        <begin position="75"/>
        <end position="93"/>
    </location>
</feature>
<reference evidence="7 8" key="1">
    <citation type="submission" date="2023-09" db="EMBL/GenBank/DDBJ databases">
        <authorList>
            <person name="Rey-Velasco X."/>
        </authorList>
    </citation>
    <scope>NUCLEOTIDE SEQUENCE [LARGE SCALE GENOMIC DNA]</scope>
    <source>
        <strain evidence="7 8">W409</strain>
    </source>
</reference>
<keyword evidence="8" id="KW-1185">Reference proteome</keyword>
<accession>A0AAW8R150</accession>
<dbReference type="GO" id="GO:0005886">
    <property type="term" value="C:plasma membrane"/>
    <property type="evidence" value="ECO:0007669"/>
    <property type="project" value="UniProtKB-SubCell"/>
</dbReference>
<dbReference type="EMBL" id="JAVRIE010000002">
    <property type="protein sequence ID" value="MDT0582469.1"/>
    <property type="molecule type" value="Genomic_DNA"/>
</dbReference>
<feature type="transmembrane region" description="Helical" evidence="6">
    <location>
        <begin position="105"/>
        <end position="126"/>
    </location>
</feature>
<dbReference type="AlphaFoldDB" id="A0AAW8R150"/>
<evidence type="ECO:0000256" key="4">
    <source>
        <dbReference type="ARBA" id="ARBA00022989"/>
    </source>
</evidence>
<dbReference type="InterPro" id="IPR001123">
    <property type="entry name" value="LeuE-type"/>
</dbReference>
<organism evidence="7 8">
    <name type="scientific">Brumicola blandensis</name>
    <dbReference type="NCBI Taxonomy" id="3075611"/>
    <lineage>
        <taxon>Bacteria</taxon>
        <taxon>Pseudomonadati</taxon>
        <taxon>Pseudomonadota</taxon>
        <taxon>Gammaproteobacteria</taxon>
        <taxon>Alteromonadales</taxon>
        <taxon>Alteromonadaceae</taxon>
        <taxon>Brumicola</taxon>
    </lineage>
</organism>
<comment type="subcellular location">
    <subcellularLocation>
        <location evidence="1">Cell membrane</location>
        <topology evidence="1">Multi-pass membrane protein</topology>
    </subcellularLocation>
</comment>
<sequence>MDLSVALAGFALGISLILAIGAQNAFVLKQGLKREHVFAVCFICALSDAVLISAGVAGFGAIVKQFPLIEQISRYAGAAFLLVYAALSFKSALTTNHKLEAKGKAVGSLVTALLTCLAFTWLNPHVYLDTVVLLGSISTQYEGQQLAFGMGAVIASFVFFFSLGYGARLLIPVFKNPNAWKILEGIIGLVMLLLAINLLI</sequence>
<feature type="transmembrane region" description="Helical" evidence="6">
    <location>
        <begin position="6"/>
        <end position="26"/>
    </location>
</feature>
<feature type="transmembrane region" description="Helical" evidence="6">
    <location>
        <begin position="38"/>
        <end position="63"/>
    </location>
</feature>
<keyword evidence="3 6" id="KW-0812">Transmembrane</keyword>
<name>A0AAW8R150_9ALTE</name>
<evidence type="ECO:0000313" key="8">
    <source>
        <dbReference type="Proteomes" id="UP001249020"/>
    </source>
</evidence>
<dbReference type="PANTHER" id="PTHR30086">
    <property type="entry name" value="ARGININE EXPORTER PROTEIN ARGO"/>
    <property type="match status" value="1"/>
</dbReference>
<dbReference type="Proteomes" id="UP001249020">
    <property type="component" value="Unassembled WGS sequence"/>
</dbReference>
<evidence type="ECO:0000256" key="1">
    <source>
        <dbReference type="ARBA" id="ARBA00004651"/>
    </source>
</evidence>
<evidence type="ECO:0000256" key="2">
    <source>
        <dbReference type="ARBA" id="ARBA00022475"/>
    </source>
</evidence>
<gene>
    <name evidence="7" type="ORF">RM544_07950</name>
</gene>